<dbReference type="AlphaFoldDB" id="A0A1H6ES06"/>
<accession>A0A1H6ES06</accession>
<dbReference type="EMBL" id="FNVT01000013">
    <property type="protein sequence ID" value="SEG99484.1"/>
    <property type="molecule type" value="Genomic_DNA"/>
</dbReference>
<feature type="transmembrane region" description="Helical" evidence="2">
    <location>
        <begin position="121"/>
        <end position="141"/>
    </location>
</feature>
<evidence type="ECO:0000256" key="1">
    <source>
        <dbReference type="SAM" id="MobiDB-lite"/>
    </source>
</evidence>
<feature type="compositionally biased region" description="Basic and acidic residues" evidence="1">
    <location>
        <begin position="8"/>
        <end position="21"/>
    </location>
</feature>
<evidence type="ECO:0000256" key="2">
    <source>
        <dbReference type="SAM" id="Phobius"/>
    </source>
</evidence>
<dbReference type="Proteomes" id="UP000236732">
    <property type="component" value="Unassembled WGS sequence"/>
</dbReference>
<organism evidence="3 4">
    <name type="scientific">Nonomuraea solani</name>
    <dbReference type="NCBI Taxonomy" id="1144553"/>
    <lineage>
        <taxon>Bacteria</taxon>
        <taxon>Bacillati</taxon>
        <taxon>Actinomycetota</taxon>
        <taxon>Actinomycetes</taxon>
        <taxon>Streptosporangiales</taxon>
        <taxon>Streptosporangiaceae</taxon>
        <taxon>Nonomuraea</taxon>
    </lineage>
</organism>
<feature type="transmembrane region" description="Helical" evidence="2">
    <location>
        <begin position="88"/>
        <end position="109"/>
    </location>
</feature>
<reference evidence="3 4" key="1">
    <citation type="submission" date="2016-10" db="EMBL/GenBank/DDBJ databases">
        <authorList>
            <person name="de Groot N.N."/>
        </authorList>
    </citation>
    <scope>NUCLEOTIDE SEQUENCE [LARGE SCALE GENOMIC DNA]</scope>
    <source>
        <strain evidence="3 4">CGMCC 4.7037</strain>
    </source>
</reference>
<keyword evidence="2" id="KW-1133">Transmembrane helix</keyword>
<proteinExistence type="predicted"/>
<keyword evidence="2" id="KW-0472">Membrane</keyword>
<protein>
    <submittedName>
        <fullName evidence="3">Uncharacterized protein</fullName>
    </submittedName>
</protein>
<feature type="transmembrane region" description="Helical" evidence="2">
    <location>
        <begin position="147"/>
        <end position="166"/>
    </location>
</feature>
<feature type="region of interest" description="Disordered" evidence="1">
    <location>
        <begin position="1"/>
        <end position="24"/>
    </location>
</feature>
<keyword evidence="4" id="KW-1185">Reference proteome</keyword>
<keyword evidence="2" id="KW-0812">Transmembrane</keyword>
<name>A0A1H6ES06_9ACTN</name>
<sequence length="176" mass="18638">MSTYDQHAPTRLDSSRRRDTNQGRPATLTGAAIAAMGAAVLNVVSAAGILISGMDAVKSQIAANQNSGDEPVTPDMIDPLSERAQSLYAIYSGLAYSTIFWSLVLALLAGLALRGGRVTRFFATVILAISLLLKVADLFIAMPTLSLIFDGPVAILALTAIVLFFLPASNGYRHTR</sequence>
<evidence type="ECO:0000313" key="3">
    <source>
        <dbReference type="EMBL" id="SEG99484.1"/>
    </source>
</evidence>
<evidence type="ECO:0000313" key="4">
    <source>
        <dbReference type="Proteomes" id="UP000236732"/>
    </source>
</evidence>
<gene>
    <name evidence="3" type="ORF">SAMN05444920_11380</name>
</gene>
<feature type="transmembrane region" description="Helical" evidence="2">
    <location>
        <begin position="26"/>
        <end position="51"/>
    </location>
</feature>
<dbReference type="RefSeq" id="WP_103960692.1">
    <property type="nucleotide sequence ID" value="NZ_FNVT01000013.1"/>
</dbReference>